<dbReference type="PANTHER" id="PTHR21660:SF59">
    <property type="entry name" value="THIOESTERASE DOMAIN-CONTAINING PROTEIN"/>
    <property type="match status" value="1"/>
</dbReference>
<feature type="domain" description="Thioesterase" evidence="2">
    <location>
        <begin position="37"/>
        <end position="104"/>
    </location>
</feature>
<reference evidence="4" key="1">
    <citation type="submission" date="2022-11" db="UniProtKB">
        <authorList>
            <consortium name="WormBaseParasite"/>
        </authorList>
    </citation>
    <scope>IDENTIFICATION</scope>
</reference>
<dbReference type="InterPro" id="IPR029069">
    <property type="entry name" value="HotDog_dom_sf"/>
</dbReference>
<dbReference type="InterPro" id="IPR039298">
    <property type="entry name" value="ACOT13"/>
</dbReference>
<dbReference type="SUPFAM" id="SSF54637">
    <property type="entry name" value="Thioesterase/thiol ester dehydrase-isomerase"/>
    <property type="match status" value="1"/>
</dbReference>
<sequence length="120" mass="13064">MSSKYLARIKDIYKSYATIKNFQQVAGSCRVVSVDEASLVDIVTTTAILATERGHPGVSVDLNVSYLAPAKIGDTVVVDAFVTKMGKSLGFTRADLYRKQDNKMIATGMHTKAFPSRQST</sequence>
<proteinExistence type="inferred from homology"/>
<evidence type="ECO:0000313" key="3">
    <source>
        <dbReference type="Proteomes" id="UP000887574"/>
    </source>
</evidence>
<dbReference type="InterPro" id="IPR006683">
    <property type="entry name" value="Thioestr_dom"/>
</dbReference>
<accession>A0A915ELS4</accession>
<dbReference type="Pfam" id="PF03061">
    <property type="entry name" value="4HBT"/>
    <property type="match status" value="1"/>
</dbReference>
<dbReference type="WBParaSite" id="jg6727">
    <property type="protein sequence ID" value="jg6727"/>
    <property type="gene ID" value="jg6727"/>
</dbReference>
<dbReference type="PANTHER" id="PTHR21660">
    <property type="entry name" value="THIOESTERASE SUPERFAMILY MEMBER-RELATED"/>
    <property type="match status" value="1"/>
</dbReference>
<name>A0A915ELS4_9BILA</name>
<keyword evidence="3" id="KW-1185">Reference proteome</keyword>
<evidence type="ECO:0000256" key="1">
    <source>
        <dbReference type="ARBA" id="ARBA00008324"/>
    </source>
</evidence>
<protein>
    <submittedName>
        <fullName evidence="4">Thioesterase domain-containing protein</fullName>
    </submittedName>
</protein>
<dbReference type="GO" id="GO:0047617">
    <property type="term" value="F:fatty acyl-CoA hydrolase activity"/>
    <property type="evidence" value="ECO:0007669"/>
    <property type="project" value="InterPro"/>
</dbReference>
<evidence type="ECO:0000313" key="4">
    <source>
        <dbReference type="WBParaSite" id="jg6727"/>
    </source>
</evidence>
<dbReference type="CDD" id="cd03443">
    <property type="entry name" value="PaaI_thioesterase"/>
    <property type="match status" value="1"/>
</dbReference>
<dbReference type="Proteomes" id="UP000887574">
    <property type="component" value="Unplaced"/>
</dbReference>
<evidence type="ECO:0000259" key="2">
    <source>
        <dbReference type="Pfam" id="PF03061"/>
    </source>
</evidence>
<organism evidence="3 4">
    <name type="scientific">Ditylenchus dipsaci</name>
    <dbReference type="NCBI Taxonomy" id="166011"/>
    <lineage>
        <taxon>Eukaryota</taxon>
        <taxon>Metazoa</taxon>
        <taxon>Ecdysozoa</taxon>
        <taxon>Nematoda</taxon>
        <taxon>Chromadorea</taxon>
        <taxon>Rhabditida</taxon>
        <taxon>Tylenchina</taxon>
        <taxon>Tylenchomorpha</taxon>
        <taxon>Sphaerularioidea</taxon>
        <taxon>Anguinidae</taxon>
        <taxon>Anguininae</taxon>
        <taxon>Ditylenchus</taxon>
    </lineage>
</organism>
<dbReference type="Gene3D" id="3.10.129.10">
    <property type="entry name" value="Hotdog Thioesterase"/>
    <property type="match status" value="1"/>
</dbReference>
<dbReference type="AlphaFoldDB" id="A0A915ELS4"/>
<comment type="similarity">
    <text evidence="1">Belongs to the thioesterase PaaI family.</text>
</comment>